<organism evidence="1 2">
    <name type="scientific">Methylobacterium tarhaniae</name>
    <dbReference type="NCBI Taxonomy" id="1187852"/>
    <lineage>
        <taxon>Bacteria</taxon>
        <taxon>Pseudomonadati</taxon>
        <taxon>Pseudomonadota</taxon>
        <taxon>Alphaproteobacteria</taxon>
        <taxon>Hyphomicrobiales</taxon>
        <taxon>Methylobacteriaceae</taxon>
        <taxon>Methylobacterium</taxon>
    </lineage>
</organism>
<reference evidence="1 2" key="1">
    <citation type="submission" date="2015-03" db="EMBL/GenBank/DDBJ databases">
        <title>Genome sequencing of Methylobacterium tarhaniae DSM 25844.</title>
        <authorList>
            <person name="Chaudhry V."/>
            <person name="Patil P.B."/>
        </authorList>
    </citation>
    <scope>NUCLEOTIDE SEQUENCE [LARGE SCALE GENOMIC DNA]</scope>
    <source>
        <strain evidence="1 2">DSM 25844</strain>
    </source>
</reference>
<feature type="non-terminal residue" evidence="1">
    <location>
        <position position="1"/>
    </location>
</feature>
<proteinExistence type="predicted"/>
<dbReference type="Proteomes" id="UP000036449">
    <property type="component" value="Unassembled WGS sequence"/>
</dbReference>
<evidence type="ECO:0000313" key="2">
    <source>
        <dbReference type="Proteomes" id="UP000036449"/>
    </source>
</evidence>
<name>A0A0J6TE18_9HYPH</name>
<evidence type="ECO:0000313" key="1">
    <source>
        <dbReference type="EMBL" id="KMO44134.1"/>
    </source>
</evidence>
<dbReference type="AlphaFoldDB" id="A0A0J6TE18"/>
<sequence>RRGLQALLDEAVTEVKLARAHEVWDRRTGQLAPESEEAKATAWANWCEAARTLDLFNVLHPEPVAV</sequence>
<accession>A0A0J6TE18</accession>
<dbReference type="PATRIC" id="fig|1187852.3.peg.3498"/>
<dbReference type="EMBL" id="LABZ01000025">
    <property type="protein sequence ID" value="KMO44134.1"/>
    <property type="molecule type" value="Genomic_DNA"/>
</dbReference>
<keyword evidence="2" id="KW-1185">Reference proteome</keyword>
<protein>
    <submittedName>
        <fullName evidence="1">Uncharacterized protein</fullName>
    </submittedName>
</protein>
<comment type="caution">
    <text evidence="1">The sequence shown here is derived from an EMBL/GenBank/DDBJ whole genome shotgun (WGS) entry which is preliminary data.</text>
</comment>
<dbReference type="RefSeq" id="WP_048449597.1">
    <property type="nucleotide sequence ID" value="NZ_LABZ01000025.1"/>
</dbReference>
<gene>
    <name evidence="1" type="ORF">VQ03_04135</name>
</gene>